<evidence type="ECO:0000259" key="1">
    <source>
        <dbReference type="Pfam" id="PF13087"/>
    </source>
</evidence>
<dbReference type="Gene3D" id="3.40.50.300">
    <property type="entry name" value="P-loop containing nucleotide triphosphate hydrolases"/>
    <property type="match status" value="1"/>
</dbReference>
<dbReference type="AlphaFoldDB" id="A0A433QMM4"/>
<dbReference type="Pfam" id="PF13087">
    <property type="entry name" value="AAA_12"/>
    <property type="match status" value="1"/>
</dbReference>
<dbReference type="EMBL" id="RBNJ01003371">
    <property type="protein sequence ID" value="RUS31008.1"/>
    <property type="molecule type" value="Genomic_DNA"/>
</dbReference>
<feature type="domain" description="DNA2/NAM7 helicase-like C-terminal" evidence="1">
    <location>
        <begin position="97"/>
        <end position="131"/>
    </location>
</feature>
<dbReference type="InterPro" id="IPR041679">
    <property type="entry name" value="DNA2/NAM7-like_C"/>
</dbReference>
<dbReference type="InterPro" id="IPR027417">
    <property type="entry name" value="P-loop_NTPase"/>
</dbReference>
<evidence type="ECO:0000313" key="3">
    <source>
        <dbReference type="Proteomes" id="UP000274822"/>
    </source>
</evidence>
<name>A0A433QMM4_9FUNG</name>
<protein>
    <recommendedName>
        <fullName evidence="1">DNA2/NAM7 helicase-like C-terminal domain-containing protein</fullName>
    </recommendedName>
</protein>
<gene>
    <name evidence="2" type="ORF">BC938DRAFT_478624</name>
</gene>
<comment type="caution">
    <text evidence="2">The sequence shown here is derived from an EMBL/GenBank/DDBJ whole genome shotgun (WGS) entry which is preliminary data.</text>
</comment>
<proteinExistence type="predicted"/>
<dbReference type="Proteomes" id="UP000274822">
    <property type="component" value="Unassembled WGS sequence"/>
</dbReference>
<organism evidence="2 3">
    <name type="scientific">Jimgerdemannia flammicorona</name>
    <dbReference type="NCBI Taxonomy" id="994334"/>
    <lineage>
        <taxon>Eukaryota</taxon>
        <taxon>Fungi</taxon>
        <taxon>Fungi incertae sedis</taxon>
        <taxon>Mucoromycota</taxon>
        <taxon>Mucoromycotina</taxon>
        <taxon>Endogonomycetes</taxon>
        <taxon>Endogonales</taxon>
        <taxon>Endogonaceae</taxon>
        <taxon>Jimgerdemannia</taxon>
    </lineage>
</organism>
<keyword evidence="3" id="KW-1185">Reference proteome</keyword>
<evidence type="ECO:0000313" key="2">
    <source>
        <dbReference type="EMBL" id="RUS31008.1"/>
    </source>
</evidence>
<reference evidence="2 3" key="1">
    <citation type="journal article" date="2018" name="New Phytol.">
        <title>Phylogenomics of Endogonaceae and evolution of mycorrhizas within Mucoromycota.</title>
        <authorList>
            <person name="Chang Y."/>
            <person name="Desiro A."/>
            <person name="Na H."/>
            <person name="Sandor L."/>
            <person name="Lipzen A."/>
            <person name="Clum A."/>
            <person name="Barry K."/>
            <person name="Grigoriev I.V."/>
            <person name="Martin F.M."/>
            <person name="Stajich J.E."/>
            <person name="Smith M.E."/>
            <person name="Bonito G."/>
            <person name="Spatafora J.W."/>
        </authorList>
    </citation>
    <scope>NUCLEOTIDE SEQUENCE [LARGE SCALE GENOMIC DNA]</scope>
    <source>
        <strain evidence="2 3">AD002</strain>
    </source>
</reference>
<sequence length="261" mass="29354">MKANSKTQRIPSVMNTVNFGTPTTFVYHCRFSSARMAEKNATTSTASQSTWRLILSARANALVGARPVARWEGLALELSHHTQCKLALPESKLKDLSAKYSSDISVKSLEGFQGQERHVIIFSATRSNSAGSSPTTAVLTLPLSKIFALGHRQLFRAQHRSCVGQFYQQLPDTCRISERPGSASILQYRQGDTVVFPAKELKKTPKQGTSTAFNTNIWQLHFTRRVKDNRGAYDRHKYFLYSRPRSSKKAPTGWLRRELEC</sequence>
<accession>A0A433QMM4</accession>